<gene>
    <name evidence="1" type="ORF">V6243_01240</name>
</gene>
<name>A0ABU9GAE4_COBMA</name>
<dbReference type="Proteomes" id="UP001378242">
    <property type="component" value="Unassembled WGS sequence"/>
</dbReference>
<reference evidence="1 2" key="1">
    <citation type="submission" date="2024-02" db="EMBL/GenBank/DDBJ databases">
        <title>Bacteria isolated from the canopy kelp, Nereocystis luetkeana.</title>
        <authorList>
            <person name="Pfister C.A."/>
            <person name="Younker I.T."/>
            <person name="Light S.H."/>
        </authorList>
    </citation>
    <scope>NUCLEOTIDE SEQUENCE [LARGE SCALE GENOMIC DNA]</scope>
    <source>
        <strain evidence="1 2">TI.5.07</strain>
    </source>
</reference>
<protein>
    <submittedName>
        <fullName evidence="1">Uncharacterized protein</fullName>
    </submittedName>
</protein>
<accession>A0ABU9GAE4</accession>
<keyword evidence="2" id="KW-1185">Reference proteome</keyword>
<evidence type="ECO:0000313" key="1">
    <source>
        <dbReference type="EMBL" id="MEL0615436.1"/>
    </source>
</evidence>
<evidence type="ECO:0000313" key="2">
    <source>
        <dbReference type="Proteomes" id="UP001378242"/>
    </source>
</evidence>
<sequence>MAFMNDISNSGRDAPDRFKRVTFTTQYLHELSLYVLPGSEVLLRVSQASEDLMLLQFDDDFYAEFIASRIVDWVAENPRADKEDLTLWIKTRARAEVPMIQQHHVY</sequence>
<proteinExistence type="predicted"/>
<comment type="caution">
    <text evidence="1">The sequence shown here is derived from an EMBL/GenBank/DDBJ whole genome shotgun (WGS) entry which is preliminary data.</text>
</comment>
<dbReference type="GeneID" id="43177935"/>
<organism evidence="1 2">
    <name type="scientific">Cobetia marina</name>
    <name type="common">Deleya marina</name>
    <dbReference type="NCBI Taxonomy" id="28258"/>
    <lineage>
        <taxon>Bacteria</taxon>
        <taxon>Pseudomonadati</taxon>
        <taxon>Pseudomonadota</taxon>
        <taxon>Gammaproteobacteria</taxon>
        <taxon>Oceanospirillales</taxon>
        <taxon>Halomonadaceae</taxon>
        <taxon>Cobetia</taxon>
    </lineage>
</organism>
<dbReference type="RefSeq" id="WP_139345462.1">
    <property type="nucleotide sequence ID" value="NZ_CP017114.1"/>
</dbReference>
<dbReference type="EMBL" id="JBAKAP010000001">
    <property type="protein sequence ID" value="MEL0615436.1"/>
    <property type="molecule type" value="Genomic_DNA"/>
</dbReference>